<accession>A0A8S1U3Z0</accession>
<reference evidence="1" key="1">
    <citation type="submission" date="2021-01" db="EMBL/GenBank/DDBJ databases">
        <authorList>
            <consortium name="Genoscope - CEA"/>
            <person name="William W."/>
        </authorList>
    </citation>
    <scope>NUCLEOTIDE SEQUENCE</scope>
</reference>
<dbReference type="OrthoDB" id="298236at2759"/>
<proteinExistence type="predicted"/>
<dbReference type="AlphaFoldDB" id="A0A8S1U3Z0"/>
<name>A0A8S1U3Z0_PAROT</name>
<dbReference type="OMA" id="FYLESNY"/>
<protein>
    <submittedName>
        <fullName evidence="1">Uncharacterized protein</fullName>
    </submittedName>
</protein>
<gene>
    <name evidence="1" type="ORF">POCTA_138.1.T0350151</name>
</gene>
<evidence type="ECO:0000313" key="2">
    <source>
        <dbReference type="Proteomes" id="UP000683925"/>
    </source>
</evidence>
<keyword evidence="2" id="KW-1185">Reference proteome</keyword>
<sequence length="506" mass="59915">MSMEQKIEELNQKYKKLINDDENYNSKFTKNFQNFYQYAIAAGDADFSRGIQATKKLKKLIDTLYDSSKLTNQIIIKEAFYSIQILISTLLQSIRWQDNNAGIMIIIFYLESNYQFLDIKTLSQIFKLHLTQYLEESEEMLQENTSKLLTLLMNKNDIFQKPEYLEIQEKLVQSMNTSLQLCDNFQDCFEVIINYLNQDHYQLIGLRTQKVDFSEKYISKIQLSPLLQILKELYSKTNINNFTNLLLKCCLINQKQTQLSAFHQLLQVSNIDQSDFIEVLRYSLLHNNIEIIKLGTQIAKNVIQDYECNQLQDIKLLIYLNQSLQPVGDISTDLIMNKFKIEKNDTLILRDNFKLILNICSILVQSEYFEFRVQTWRILYILIKQQNSQDLYQYKKQIVQISQIAKNETLEKAIYYFLYFIELLVKKLEDSDKNENLLFAQIICNFVGQFRQNSITAKILDIFNYFDFNDAQLLQLQSQSNVQDSNEIQQAWKELRQKFQQLKSKA</sequence>
<comment type="caution">
    <text evidence="1">The sequence shown here is derived from an EMBL/GenBank/DDBJ whole genome shotgun (WGS) entry which is preliminary data.</text>
</comment>
<dbReference type="EMBL" id="CAJJDP010000035">
    <property type="protein sequence ID" value="CAD8158367.1"/>
    <property type="molecule type" value="Genomic_DNA"/>
</dbReference>
<organism evidence="1 2">
    <name type="scientific">Paramecium octaurelia</name>
    <dbReference type="NCBI Taxonomy" id="43137"/>
    <lineage>
        <taxon>Eukaryota</taxon>
        <taxon>Sar</taxon>
        <taxon>Alveolata</taxon>
        <taxon>Ciliophora</taxon>
        <taxon>Intramacronucleata</taxon>
        <taxon>Oligohymenophorea</taxon>
        <taxon>Peniculida</taxon>
        <taxon>Parameciidae</taxon>
        <taxon>Paramecium</taxon>
    </lineage>
</organism>
<evidence type="ECO:0000313" key="1">
    <source>
        <dbReference type="EMBL" id="CAD8158367.1"/>
    </source>
</evidence>
<dbReference type="Proteomes" id="UP000683925">
    <property type="component" value="Unassembled WGS sequence"/>
</dbReference>